<dbReference type="KEGG" id="pbl:PAAG_01562"/>
<dbReference type="Proteomes" id="UP000002059">
    <property type="component" value="Partially assembled WGS sequence"/>
</dbReference>
<dbReference type="OrthoDB" id="2588098at2759"/>
<dbReference type="GeneID" id="9099850"/>
<dbReference type="AlphaFoldDB" id="C1GSR7"/>
<evidence type="ECO:0000313" key="1">
    <source>
        <dbReference type="EMBL" id="EEH39100.2"/>
    </source>
</evidence>
<dbReference type="HOGENOM" id="CLU_1555740_0_0_1"/>
<keyword evidence="2" id="KW-1185">Reference proteome</keyword>
<dbReference type="eggNOG" id="ENOG502T1FC">
    <property type="taxonomic scope" value="Eukaryota"/>
</dbReference>
<accession>C1GSR7</accession>
<reference evidence="1 2" key="1">
    <citation type="journal article" date="2011" name="PLoS Genet.">
        <title>Comparative genomic analysis of human fungal pathogens causing paracoccidioidomycosis.</title>
        <authorList>
            <person name="Desjardins C.A."/>
            <person name="Champion M.D."/>
            <person name="Holder J.W."/>
            <person name="Muszewska A."/>
            <person name="Goldberg J."/>
            <person name="Bailao A.M."/>
            <person name="Brigido M.M."/>
            <person name="Ferreira M.E."/>
            <person name="Garcia A.M."/>
            <person name="Grynberg M."/>
            <person name="Gujja S."/>
            <person name="Heiman D.I."/>
            <person name="Henn M.R."/>
            <person name="Kodira C.D."/>
            <person name="Leon-Narvaez H."/>
            <person name="Longo L.V."/>
            <person name="Ma L.J."/>
            <person name="Malavazi I."/>
            <person name="Matsuo A.L."/>
            <person name="Morais F.V."/>
            <person name="Pereira M."/>
            <person name="Rodriguez-Brito S."/>
            <person name="Sakthikumar S."/>
            <person name="Salem-Izacc S.M."/>
            <person name="Sykes S.M."/>
            <person name="Teixeira M.M."/>
            <person name="Vallejo M.C."/>
            <person name="Walter M.E."/>
            <person name="Yandava C."/>
            <person name="Young S."/>
            <person name="Zeng Q."/>
            <person name="Zucker J."/>
            <person name="Felipe M.S."/>
            <person name="Goldman G.H."/>
            <person name="Haas B.J."/>
            <person name="McEwen J.G."/>
            <person name="Nino-Vega G."/>
            <person name="Puccia R."/>
            <person name="San-Blas G."/>
            <person name="Soares C.M."/>
            <person name="Birren B.W."/>
            <person name="Cuomo C.A."/>
        </authorList>
    </citation>
    <scope>NUCLEOTIDE SEQUENCE [LARGE SCALE GENOMIC DNA]</scope>
    <source>
        <strain evidence="2">ATCC MYA-826 / Pb01</strain>
    </source>
</reference>
<sequence>MPSTLLKTLGLACRHLWNIAKPIIIKFFSEFSGGWAGTSIVCVGQFTQSALDLDERFWSNGPLRQTPKSATSTLAFRMSLVVMHSTELIGIVDTSVNRPRVLRKLTTREFVIAHKIALNPEYVHGPFIDALGFGDGIVSRTFCSANDPYVLRCSDPQRGTHCKGVWVGLDTT</sequence>
<name>C1GSR7_PARBA</name>
<evidence type="ECO:0000313" key="2">
    <source>
        <dbReference type="Proteomes" id="UP000002059"/>
    </source>
</evidence>
<proteinExistence type="predicted"/>
<protein>
    <submittedName>
        <fullName evidence="1">Uncharacterized protein</fullName>
    </submittedName>
</protein>
<organism evidence="1 2">
    <name type="scientific">Paracoccidioides lutzii (strain ATCC MYA-826 / Pb01)</name>
    <name type="common">Paracoccidioides brasiliensis</name>
    <dbReference type="NCBI Taxonomy" id="502779"/>
    <lineage>
        <taxon>Eukaryota</taxon>
        <taxon>Fungi</taxon>
        <taxon>Dikarya</taxon>
        <taxon>Ascomycota</taxon>
        <taxon>Pezizomycotina</taxon>
        <taxon>Eurotiomycetes</taxon>
        <taxon>Eurotiomycetidae</taxon>
        <taxon>Onygenales</taxon>
        <taxon>Ajellomycetaceae</taxon>
        <taxon>Paracoccidioides</taxon>
    </lineage>
</organism>
<dbReference type="VEuPathDB" id="FungiDB:PAAG_01562"/>
<dbReference type="EMBL" id="KN293994">
    <property type="protein sequence ID" value="EEH39100.2"/>
    <property type="molecule type" value="Genomic_DNA"/>
</dbReference>
<gene>
    <name evidence="1" type="ORF">PAAG_01562</name>
</gene>
<dbReference type="RefSeq" id="XP_015701288.1">
    <property type="nucleotide sequence ID" value="XM_015844380.1"/>
</dbReference>